<comment type="caution">
    <text evidence="1">The sequence shown here is derived from an EMBL/GenBank/DDBJ whole genome shotgun (WGS) entry which is preliminary data.</text>
</comment>
<gene>
    <name evidence="1" type="ORF">AB1207_18690</name>
</gene>
<protein>
    <submittedName>
        <fullName evidence="1">Uncharacterized protein</fullName>
    </submittedName>
</protein>
<evidence type="ECO:0000313" key="2">
    <source>
        <dbReference type="Proteomes" id="UP001555826"/>
    </source>
</evidence>
<dbReference type="RefSeq" id="WP_367639910.1">
    <property type="nucleotide sequence ID" value="NZ_JBFNQN010000013.1"/>
</dbReference>
<name>A0ABV3PAW7_9ACTN</name>
<keyword evidence="2" id="KW-1185">Reference proteome</keyword>
<reference evidence="1 2" key="1">
    <citation type="submission" date="2024-07" db="EMBL/GenBank/DDBJ databases">
        <authorList>
            <person name="Thanompreechachai J."/>
            <person name="Duangmal K."/>
        </authorList>
    </citation>
    <scope>NUCLEOTIDE SEQUENCE [LARGE SCALE GENOMIC DNA]</scope>
    <source>
        <strain evidence="1 2">KCTC 19886</strain>
    </source>
</reference>
<accession>A0ABV3PAW7</accession>
<sequence length="107" mass="12009">MAEWERGGRGPRFVWVWLAFEDGLVATGEHEGPDDHAGVWSASAFRETWPDRLDAPAARWLAPFVDRMARGEDVREAVLTRYAELHGQPPATTVWSLQASVGRDPRP</sequence>
<dbReference type="Proteomes" id="UP001555826">
    <property type="component" value="Unassembled WGS sequence"/>
</dbReference>
<proteinExistence type="predicted"/>
<evidence type="ECO:0000313" key="1">
    <source>
        <dbReference type="EMBL" id="MEW9266781.1"/>
    </source>
</evidence>
<dbReference type="EMBL" id="JBFNQN010000013">
    <property type="protein sequence ID" value="MEW9266781.1"/>
    <property type="molecule type" value="Genomic_DNA"/>
</dbReference>
<organism evidence="1 2">
    <name type="scientific">Kineococcus endophyticus</name>
    <dbReference type="NCBI Taxonomy" id="1181883"/>
    <lineage>
        <taxon>Bacteria</taxon>
        <taxon>Bacillati</taxon>
        <taxon>Actinomycetota</taxon>
        <taxon>Actinomycetes</taxon>
        <taxon>Kineosporiales</taxon>
        <taxon>Kineosporiaceae</taxon>
        <taxon>Kineococcus</taxon>
    </lineage>
</organism>